<dbReference type="EMBL" id="LFZN01000101">
    <property type="protein sequence ID" value="KXS99023.1"/>
    <property type="molecule type" value="Genomic_DNA"/>
</dbReference>
<dbReference type="GO" id="GO:0005730">
    <property type="term" value="C:nucleolus"/>
    <property type="evidence" value="ECO:0007669"/>
    <property type="project" value="TreeGrafter"/>
</dbReference>
<feature type="domain" description="Ribosomal RNA-processing protein 14/surfeit locus protein 6 C-terminal" evidence="5">
    <location>
        <begin position="354"/>
        <end position="549"/>
    </location>
</feature>
<dbReference type="GO" id="GO:0003723">
    <property type="term" value="F:RNA binding"/>
    <property type="evidence" value="ECO:0007669"/>
    <property type="project" value="TreeGrafter"/>
</dbReference>
<evidence type="ECO:0008006" key="9">
    <source>
        <dbReference type="Google" id="ProtNLM"/>
    </source>
</evidence>
<dbReference type="InterPro" id="IPR007019">
    <property type="entry name" value="SURF6"/>
</dbReference>
<feature type="compositionally biased region" description="Acidic residues" evidence="4">
    <location>
        <begin position="175"/>
        <end position="199"/>
    </location>
</feature>
<comment type="subcellular location">
    <subcellularLocation>
        <location evidence="1">Nucleus</location>
    </subcellularLocation>
</comment>
<dbReference type="GO" id="GO:0042273">
    <property type="term" value="P:ribosomal large subunit biogenesis"/>
    <property type="evidence" value="ECO:0007669"/>
    <property type="project" value="TreeGrafter"/>
</dbReference>
<dbReference type="OrthoDB" id="25921at2759"/>
<dbReference type="PANTHER" id="PTHR14369:SF0">
    <property type="entry name" value="SURFEIT LOCUS PROTEIN 6"/>
    <property type="match status" value="1"/>
</dbReference>
<dbReference type="PANTHER" id="PTHR14369">
    <property type="entry name" value="SURFEIT LOCUS PROTEIN 6"/>
    <property type="match status" value="1"/>
</dbReference>
<gene>
    <name evidence="7" type="ORF">AC578_6143</name>
</gene>
<evidence type="ECO:0000313" key="8">
    <source>
        <dbReference type="Proteomes" id="UP000070133"/>
    </source>
</evidence>
<dbReference type="Proteomes" id="UP000070133">
    <property type="component" value="Unassembled WGS sequence"/>
</dbReference>
<evidence type="ECO:0000259" key="5">
    <source>
        <dbReference type="Pfam" id="PF04935"/>
    </source>
</evidence>
<feature type="region of interest" description="Disordered" evidence="4">
    <location>
        <begin position="36"/>
        <end position="323"/>
    </location>
</feature>
<comment type="caution">
    <text evidence="7">The sequence shown here is derived from an EMBL/GenBank/DDBJ whole genome shotgun (WGS) entry which is preliminary data.</text>
</comment>
<keyword evidence="3" id="KW-0539">Nucleus</keyword>
<reference evidence="7 8" key="1">
    <citation type="submission" date="2015-07" db="EMBL/GenBank/DDBJ databases">
        <title>Comparative genomics of the Sigatoka disease complex on banana suggests a link between parallel evolutionary changes in Pseudocercospora fijiensis and Pseudocercospora eumusae and increased virulence on the banana host.</title>
        <authorList>
            <person name="Chang T.-C."/>
            <person name="Salvucci A."/>
            <person name="Crous P.W."/>
            <person name="Stergiopoulos I."/>
        </authorList>
    </citation>
    <scope>NUCLEOTIDE SEQUENCE [LARGE SCALE GENOMIC DNA]</scope>
    <source>
        <strain evidence="7 8">CBS 114824</strain>
    </source>
</reference>
<feature type="compositionally biased region" description="Basic and acidic residues" evidence="4">
    <location>
        <begin position="507"/>
        <end position="545"/>
    </location>
</feature>
<keyword evidence="8" id="KW-1185">Reference proteome</keyword>
<feature type="non-terminal residue" evidence="7">
    <location>
        <position position="573"/>
    </location>
</feature>
<feature type="compositionally biased region" description="Polar residues" evidence="4">
    <location>
        <begin position="301"/>
        <end position="314"/>
    </location>
</feature>
<feature type="compositionally biased region" description="Basic and acidic residues" evidence="4">
    <location>
        <begin position="374"/>
        <end position="390"/>
    </location>
</feature>
<feature type="compositionally biased region" description="Basic and acidic residues" evidence="4">
    <location>
        <begin position="486"/>
        <end position="495"/>
    </location>
</feature>
<dbReference type="InterPro" id="IPR029190">
    <property type="entry name" value="Rrp14/SURF6_C"/>
</dbReference>
<evidence type="ECO:0000256" key="3">
    <source>
        <dbReference type="ARBA" id="ARBA00023242"/>
    </source>
</evidence>
<feature type="compositionally biased region" description="Basic and acidic residues" evidence="4">
    <location>
        <begin position="78"/>
        <end position="91"/>
    </location>
</feature>
<evidence type="ECO:0000259" key="6">
    <source>
        <dbReference type="Pfam" id="PF15459"/>
    </source>
</evidence>
<evidence type="ECO:0000256" key="2">
    <source>
        <dbReference type="ARBA" id="ARBA00005904"/>
    </source>
</evidence>
<dbReference type="Pfam" id="PF04935">
    <property type="entry name" value="SURF6"/>
    <property type="match status" value="1"/>
</dbReference>
<comment type="similarity">
    <text evidence="2">Belongs to the SURF6 family.</text>
</comment>
<accession>A0A139H9A7</accession>
<dbReference type="InterPro" id="IPR029188">
    <property type="entry name" value="Rrp14_N"/>
</dbReference>
<sequence length="573" mass="64007">MAQPEDPLDGLEERLQSHTKAFESLLALTPAREYYGSQIDDGLDPSEQWNRKKQTKEQKRAAKKAKLHPANQKSALDVMKERELKRKRELGMQDDDDAEDIAETEQVSNKKQKKEPSAEDIQAKKKAVAEKRKEKRDRKKEKTAAKKAKQEAKKAKKQDADLAEAHAESQQADGGADEESEEDDDDDDDDDDAEANDAADLEKVDFSGLAGSGDEQDEDAADDEEVAEASSVPTSPAVNSPAFDVATNHSEASSSSSITPPSAEENSEQAVTKQRKKPQLDVKTQQKPNQIPLPKCDAATAATTDIPSGTSSPKLQLPNVDQALLQERLRKRIEELRAKRKADGPDGKPAKSRQELLDQRRKKEEQRKAHKKELRREAKEAEERRREEQLRGSGSPATDIFERRDSPRPSENSFAFSRLAFDDGTAADASLSTLTDARKRKGPQDPKTALLAAQKKQARISGLDSGKKADIEEKDMWLNAKKRAHGERVRDDTSLLKKALKRKEKQKTKSEKEWKEREENITKAREAKQKKRETNLQKRRDEKGQKGKKKAGSSGGAKGKKKGRPGFEGRFKA</sequence>
<feature type="compositionally biased region" description="Acidic residues" evidence="4">
    <location>
        <begin position="92"/>
        <end position="103"/>
    </location>
</feature>
<feature type="compositionally biased region" description="Acidic residues" evidence="4">
    <location>
        <begin position="214"/>
        <end position="227"/>
    </location>
</feature>
<feature type="domain" description="Ribosomal RNA-processing protein 14 N-terminal" evidence="6">
    <location>
        <begin position="14"/>
        <end position="70"/>
    </location>
</feature>
<feature type="compositionally biased region" description="Low complexity" evidence="4">
    <location>
        <begin position="250"/>
        <end position="264"/>
    </location>
</feature>
<dbReference type="GO" id="GO:0003677">
    <property type="term" value="F:DNA binding"/>
    <property type="evidence" value="ECO:0007669"/>
    <property type="project" value="TreeGrafter"/>
</dbReference>
<feature type="compositionally biased region" description="Basic and acidic residues" evidence="4">
    <location>
        <begin position="465"/>
        <end position="476"/>
    </location>
</feature>
<feature type="region of interest" description="Disordered" evidence="4">
    <location>
        <begin position="335"/>
        <end position="573"/>
    </location>
</feature>
<evidence type="ECO:0000313" key="7">
    <source>
        <dbReference type="EMBL" id="KXS99023.1"/>
    </source>
</evidence>
<organism evidence="7 8">
    <name type="scientific">Pseudocercospora eumusae</name>
    <dbReference type="NCBI Taxonomy" id="321146"/>
    <lineage>
        <taxon>Eukaryota</taxon>
        <taxon>Fungi</taxon>
        <taxon>Dikarya</taxon>
        <taxon>Ascomycota</taxon>
        <taxon>Pezizomycotina</taxon>
        <taxon>Dothideomycetes</taxon>
        <taxon>Dothideomycetidae</taxon>
        <taxon>Mycosphaerellales</taxon>
        <taxon>Mycosphaerellaceae</taxon>
        <taxon>Pseudocercospora</taxon>
    </lineage>
</organism>
<proteinExistence type="inferred from homology"/>
<name>A0A139H9A7_9PEZI</name>
<protein>
    <recommendedName>
        <fullName evidence="9">Ribosomal RNA-processing protein 14/surfeit locus protein 6 C-terminal domain-containing protein</fullName>
    </recommendedName>
</protein>
<evidence type="ECO:0000256" key="4">
    <source>
        <dbReference type="SAM" id="MobiDB-lite"/>
    </source>
</evidence>
<feature type="compositionally biased region" description="Basic and acidic residues" evidence="4">
    <location>
        <begin position="140"/>
        <end position="167"/>
    </location>
</feature>
<dbReference type="GO" id="GO:0042274">
    <property type="term" value="P:ribosomal small subunit biogenesis"/>
    <property type="evidence" value="ECO:0007669"/>
    <property type="project" value="TreeGrafter"/>
</dbReference>
<feature type="compositionally biased region" description="Basic and acidic residues" evidence="4">
    <location>
        <begin position="335"/>
        <end position="367"/>
    </location>
</feature>
<feature type="compositionally biased region" description="Basic and acidic residues" evidence="4">
    <location>
        <begin position="114"/>
        <end position="132"/>
    </location>
</feature>
<dbReference type="AlphaFoldDB" id="A0A139H9A7"/>
<evidence type="ECO:0000256" key="1">
    <source>
        <dbReference type="ARBA" id="ARBA00004123"/>
    </source>
</evidence>
<dbReference type="Pfam" id="PF15459">
    <property type="entry name" value="RRP14"/>
    <property type="match status" value="1"/>
</dbReference>